<feature type="binding site" evidence="12">
    <location>
        <position position="92"/>
    </location>
    <ligand>
        <name>NAD(+)</name>
        <dbReference type="ChEBI" id="CHEBI:57540"/>
    </ligand>
</feature>
<dbReference type="PIRSF" id="PIRSF000094">
    <property type="entry name" value="Enoyl-ACP_rdct"/>
    <property type="match status" value="1"/>
</dbReference>
<dbReference type="eggNOG" id="COG0623">
    <property type="taxonomic scope" value="Bacteria"/>
</dbReference>
<keyword evidence="14" id="KW-1185">Reference proteome</keyword>
<comment type="similarity">
    <text evidence="2 9">Belongs to the short-chain dehydrogenases/reductases (SDR) family. FabI subfamily.</text>
</comment>
<dbReference type="NCBIfam" id="NF005422">
    <property type="entry name" value="PRK06997.1"/>
    <property type="match status" value="1"/>
</dbReference>
<dbReference type="FunFam" id="1.10.8.400:FF:000001">
    <property type="entry name" value="Enoyl-[acyl-carrier-protein] reductase [NADH]"/>
    <property type="match status" value="1"/>
</dbReference>
<dbReference type="PANTHER" id="PTHR43159">
    <property type="entry name" value="ENOYL-[ACYL-CARRIER-PROTEIN] REDUCTASE"/>
    <property type="match status" value="1"/>
</dbReference>
<comment type="pathway">
    <text evidence="1">Lipid metabolism; fatty acid biosynthesis.</text>
</comment>
<feature type="binding site" evidence="12">
    <location>
        <begin position="64"/>
        <end position="65"/>
    </location>
    <ligand>
        <name>NAD(+)</name>
        <dbReference type="ChEBI" id="CHEBI:57540"/>
    </ligand>
</feature>
<evidence type="ECO:0000313" key="13">
    <source>
        <dbReference type="EMBL" id="ABM94882.1"/>
    </source>
</evidence>
<evidence type="ECO:0000256" key="10">
    <source>
        <dbReference type="PIRSR" id="PIRSR000094-1"/>
    </source>
</evidence>
<feature type="binding site" evidence="12">
    <location>
        <begin position="192"/>
        <end position="196"/>
    </location>
    <ligand>
        <name>NAD(+)</name>
        <dbReference type="ChEBI" id="CHEBI:57540"/>
    </ligand>
</feature>
<evidence type="ECO:0000256" key="12">
    <source>
        <dbReference type="PIRSR" id="PIRSR000094-3"/>
    </source>
</evidence>
<dbReference type="FunFam" id="3.40.50.720:FF:000054">
    <property type="entry name" value="Enoyl-[acyl-carrier-protein] reductase [NADH]"/>
    <property type="match status" value="1"/>
</dbReference>
<dbReference type="KEGG" id="mpt:Mpe_A1924"/>
<dbReference type="PANTHER" id="PTHR43159:SF2">
    <property type="entry name" value="ENOYL-[ACYL-CARRIER-PROTEIN] REDUCTASE [NADH], CHLOROPLASTIC"/>
    <property type="match status" value="1"/>
</dbReference>
<dbReference type="CDD" id="cd05372">
    <property type="entry name" value="ENR_SDR"/>
    <property type="match status" value="1"/>
</dbReference>
<evidence type="ECO:0000256" key="5">
    <source>
        <dbReference type="ARBA" id="ARBA00023002"/>
    </source>
</evidence>
<keyword evidence="4" id="KW-0276">Fatty acid metabolism</keyword>
<dbReference type="InterPro" id="IPR014358">
    <property type="entry name" value="Enoyl-ACP_Rdtase_NADH"/>
</dbReference>
<gene>
    <name evidence="13" type="ordered locus">Mpe_A1924</name>
</gene>
<evidence type="ECO:0000256" key="1">
    <source>
        <dbReference type="ARBA" id="ARBA00005194"/>
    </source>
</evidence>
<dbReference type="EMBL" id="CP000555">
    <property type="protein sequence ID" value="ABM94882.1"/>
    <property type="molecule type" value="Genomic_DNA"/>
</dbReference>
<reference evidence="13 14" key="1">
    <citation type="journal article" date="2007" name="J. Bacteriol.">
        <title>Whole-genome analysis of the methyl tert-butyl ether-degrading beta-proteobacterium Methylibium petroleiphilum PM1.</title>
        <authorList>
            <person name="Kane S.R."/>
            <person name="Chakicherla A.Y."/>
            <person name="Chain P.S.G."/>
            <person name="Schmidt R."/>
            <person name="Shin M.W."/>
            <person name="Legler T.C."/>
            <person name="Scow K.M."/>
            <person name="Larimer F.W."/>
            <person name="Lucas S.M."/>
            <person name="Richardson P.M."/>
            <person name="Hristova K.R."/>
        </authorList>
    </citation>
    <scope>NUCLEOTIDE SEQUENCE [LARGE SCALE GENOMIC DNA]</scope>
    <source>
        <strain evidence="14">ATCC BAA-1232 / LMG 22953 / PM1</strain>
    </source>
</reference>
<keyword evidence="6 9" id="KW-0520">NAD</keyword>
<dbReference type="STRING" id="420662.Mpe_A1924"/>
<comment type="catalytic activity">
    <reaction evidence="9">
        <text>a 2,3-saturated acyl-[ACP] + NAD(+) = a (2E)-enoyl-[ACP] + NADH + H(+)</text>
        <dbReference type="Rhea" id="RHEA:10240"/>
        <dbReference type="Rhea" id="RHEA-COMP:9925"/>
        <dbReference type="Rhea" id="RHEA-COMP:9926"/>
        <dbReference type="ChEBI" id="CHEBI:15378"/>
        <dbReference type="ChEBI" id="CHEBI:57540"/>
        <dbReference type="ChEBI" id="CHEBI:57945"/>
        <dbReference type="ChEBI" id="CHEBI:78784"/>
        <dbReference type="ChEBI" id="CHEBI:78785"/>
        <dbReference type="EC" id="1.3.1.9"/>
    </reaction>
</comment>
<accession>A2SH43</accession>
<feature type="binding site" evidence="11">
    <location>
        <position position="95"/>
    </location>
    <ligand>
        <name>substrate</name>
    </ligand>
</feature>
<feature type="active site" description="Proton acceptor" evidence="10">
    <location>
        <position position="146"/>
    </location>
</feature>
<feature type="binding site" evidence="12">
    <location>
        <begin position="19"/>
        <end position="20"/>
    </location>
    <ligand>
        <name>NAD(+)</name>
        <dbReference type="ChEBI" id="CHEBI:57540"/>
    </ligand>
</feature>
<feature type="binding site" evidence="12">
    <location>
        <position position="13"/>
    </location>
    <ligand>
        <name>NAD(+)</name>
        <dbReference type="ChEBI" id="CHEBI:57540"/>
    </ligand>
</feature>
<evidence type="ECO:0000256" key="8">
    <source>
        <dbReference type="ARBA" id="ARBA00023160"/>
    </source>
</evidence>
<keyword evidence="8 9" id="KW-0275">Fatty acid biosynthesis</keyword>
<dbReference type="RefSeq" id="WP_011829519.1">
    <property type="nucleotide sequence ID" value="NC_008825.1"/>
</dbReference>
<dbReference type="Gene3D" id="1.10.8.400">
    <property type="entry name" value="Enoyl acyl carrier protein reductase"/>
    <property type="match status" value="1"/>
</dbReference>
<dbReference type="GO" id="GO:0006633">
    <property type="term" value="P:fatty acid biosynthetic process"/>
    <property type="evidence" value="ECO:0007669"/>
    <property type="project" value="UniProtKB-UniPathway"/>
</dbReference>
<evidence type="ECO:0000256" key="9">
    <source>
        <dbReference type="PIRNR" id="PIRNR000094"/>
    </source>
</evidence>
<dbReference type="GO" id="GO:0004318">
    <property type="term" value="F:enoyl-[acyl-carrier-protein] reductase (NADH) activity"/>
    <property type="evidence" value="ECO:0007669"/>
    <property type="project" value="UniProtKB-EC"/>
</dbReference>
<dbReference type="PRINTS" id="PR00081">
    <property type="entry name" value="GDHRDH"/>
</dbReference>
<feature type="binding site" evidence="12">
    <location>
        <position position="163"/>
    </location>
    <ligand>
        <name>NAD(+)</name>
        <dbReference type="ChEBI" id="CHEBI:57540"/>
    </ligand>
</feature>
<dbReference type="Proteomes" id="UP000000366">
    <property type="component" value="Chromosome"/>
</dbReference>
<evidence type="ECO:0000256" key="4">
    <source>
        <dbReference type="ARBA" id="ARBA00022832"/>
    </source>
</evidence>
<organism evidence="13 14">
    <name type="scientific">Methylibium petroleiphilum (strain ATCC BAA-1232 / LMG 22953 / PM1)</name>
    <dbReference type="NCBI Taxonomy" id="420662"/>
    <lineage>
        <taxon>Bacteria</taxon>
        <taxon>Pseudomonadati</taxon>
        <taxon>Pseudomonadota</taxon>
        <taxon>Betaproteobacteria</taxon>
        <taxon>Burkholderiales</taxon>
        <taxon>Sphaerotilaceae</taxon>
        <taxon>Methylibium</taxon>
    </lineage>
</organism>
<feature type="active site" description="Proton acceptor" evidence="10">
    <location>
        <position position="156"/>
    </location>
</feature>
<dbReference type="SUPFAM" id="SSF51735">
    <property type="entry name" value="NAD(P)-binding Rossmann-fold domains"/>
    <property type="match status" value="1"/>
</dbReference>
<evidence type="ECO:0000256" key="6">
    <source>
        <dbReference type="ARBA" id="ARBA00023027"/>
    </source>
</evidence>
<proteinExistence type="inferred from homology"/>
<dbReference type="InterPro" id="IPR002347">
    <property type="entry name" value="SDR_fam"/>
</dbReference>
<dbReference type="EC" id="1.3.1.9" evidence="9"/>
<evidence type="ECO:0000256" key="7">
    <source>
        <dbReference type="ARBA" id="ARBA00023098"/>
    </source>
</evidence>
<dbReference type="AlphaFoldDB" id="A2SH43"/>
<evidence type="ECO:0000256" key="11">
    <source>
        <dbReference type="PIRSR" id="PIRSR000094-2"/>
    </source>
</evidence>
<protein>
    <recommendedName>
        <fullName evidence="9">Enoyl-[acyl-carrier-protein] reductase [NADH]</fullName>
        <ecNumber evidence="9">1.3.1.9</ecNumber>
    </recommendedName>
</protein>
<dbReference type="UniPathway" id="UPA00094"/>
<sequence length="261" mass="27795">MGFLAGKRLLITGLLSNRSIAYGIARACRREGAELAFSYVGERFKERTTEFAREFDSSLIFDCDVAEDAQIDAMFQQLAQTWPQFDGFVHSIGFAPREAIAGDFLDGLSREAFRIAHDISSYSFPALAKAAAPLLTPKAALLTLTYLGAERVVPNYNTMGLAKASLEASVRYLAGSLGPRGVRVNGISAGPIKTLAASGIKGFGKILDVVENNAPLRRNVTIDDVGNVAAFLLSDLAAGVTAEITYVDGGFSRVASGMTDA</sequence>
<keyword evidence="7" id="KW-0443">Lipid metabolism</keyword>
<dbReference type="Pfam" id="PF13561">
    <property type="entry name" value="adh_short_C2"/>
    <property type="match status" value="1"/>
</dbReference>
<dbReference type="InterPro" id="IPR036291">
    <property type="entry name" value="NAD(P)-bd_dom_sf"/>
</dbReference>
<evidence type="ECO:0000256" key="3">
    <source>
        <dbReference type="ARBA" id="ARBA00022516"/>
    </source>
</evidence>
<name>A2SH43_METPP</name>
<dbReference type="HOGENOM" id="CLU_010194_10_1_4"/>
<evidence type="ECO:0000256" key="2">
    <source>
        <dbReference type="ARBA" id="ARBA00009233"/>
    </source>
</evidence>
<dbReference type="Gene3D" id="3.40.50.720">
    <property type="entry name" value="NAD(P)-binding Rossmann-like Domain"/>
    <property type="match status" value="1"/>
</dbReference>
<keyword evidence="5 9" id="KW-0560">Oxidoreductase</keyword>
<evidence type="ECO:0000313" key="14">
    <source>
        <dbReference type="Proteomes" id="UP000000366"/>
    </source>
</evidence>
<keyword evidence="3 9" id="KW-0444">Lipid biosynthesis</keyword>